<dbReference type="Proteomes" id="UP001085076">
    <property type="component" value="Miscellaneous, Linkage group lg04"/>
</dbReference>
<protein>
    <recommendedName>
        <fullName evidence="6">GTD-binding domain-containing protein</fullName>
    </recommendedName>
</protein>
<dbReference type="EMBL" id="JAGGNH010000004">
    <property type="protein sequence ID" value="KAJ0974032.1"/>
    <property type="molecule type" value="Genomic_DNA"/>
</dbReference>
<reference evidence="7" key="1">
    <citation type="submission" date="2021-03" db="EMBL/GenBank/DDBJ databases">
        <authorList>
            <person name="Li Z."/>
            <person name="Yang C."/>
        </authorList>
    </citation>
    <scope>NUCLEOTIDE SEQUENCE</scope>
    <source>
        <strain evidence="7">Dzin_1.0</strain>
        <tissue evidence="7">Leaf</tissue>
    </source>
</reference>
<accession>A0A9D5CIW9</accession>
<organism evidence="7 8">
    <name type="scientific">Dioscorea zingiberensis</name>
    <dbReference type="NCBI Taxonomy" id="325984"/>
    <lineage>
        <taxon>Eukaryota</taxon>
        <taxon>Viridiplantae</taxon>
        <taxon>Streptophyta</taxon>
        <taxon>Embryophyta</taxon>
        <taxon>Tracheophyta</taxon>
        <taxon>Spermatophyta</taxon>
        <taxon>Magnoliopsida</taxon>
        <taxon>Liliopsida</taxon>
        <taxon>Dioscoreales</taxon>
        <taxon>Dioscoreaceae</taxon>
        <taxon>Dioscorea</taxon>
    </lineage>
</organism>
<evidence type="ECO:0000256" key="3">
    <source>
        <dbReference type="ARBA" id="ARBA00022989"/>
    </source>
</evidence>
<evidence type="ECO:0000256" key="2">
    <source>
        <dbReference type="ARBA" id="ARBA00022692"/>
    </source>
</evidence>
<name>A0A9D5CIW9_9LILI</name>
<dbReference type="InterPro" id="IPR039306">
    <property type="entry name" value="MYOB"/>
</dbReference>
<dbReference type="PANTHER" id="PTHR31448">
    <property type="entry name" value="MYOSIN-BINDING PROTEIN 2"/>
    <property type="match status" value="1"/>
</dbReference>
<dbReference type="GO" id="GO:0016020">
    <property type="term" value="C:membrane"/>
    <property type="evidence" value="ECO:0007669"/>
    <property type="project" value="UniProtKB-SubCell"/>
</dbReference>
<evidence type="ECO:0000259" key="6">
    <source>
        <dbReference type="PROSITE" id="PS51775"/>
    </source>
</evidence>
<sequence length="611" mass="68297">MCLGISSLLIPSAEYQLALLVSSSPRNLSFARVSAISQVFLGMAEKKDPHHFCSALSSAFLEWLLLLLLLLDVTIQYLGSKLASFCKLQMPCLLCSRIDRILGNAKVEFFGDLICDDHKGEISSLVYCDAHHKLADVHGMCQACFPMFSNEKKLNSGTYNSSVAKHNLENTEGLEVKFLTNVKGEILQRRFPEDNIMDIEPGSRRNSAEFANSSDDEHRDVIVLGTETIKKGVTLTDSSDEIIEEKLIQPAPMVPELSFSVCEKQLHPVESHGLSSATSNDAAARSLDELKCVQVKMGTNDPSPSELIIPEQIRKRELNPKGSLADAPNFSSGDVSKTLIPDGNLKATQLLNDSLQTATNASKLDFAIKGSLLSPRFAEIVSRRYSNRVQEDLKSVQPQLLNARGLEFSWNDLVSSPRVPGQIDECKLSLSDFSNSSVMQNINARRLSVDRNETTSECSEVSTVHRFTGDTNIDNLKQQADLDMEFVKVLYKELEEERSASAIAANQAMNMINRLQEEKAAMQMEALQYLRMMEEQAEYDQEALQNANELLTQREKEIQDLEAAVESYRKRFGDEPLSEIVPELLNDLQEREAYQSQFRVAEKASFVIDEY</sequence>
<comment type="subcellular location">
    <subcellularLocation>
        <location evidence="1">Membrane</location>
        <topology evidence="1">Single-pass membrane protein</topology>
    </subcellularLocation>
</comment>
<evidence type="ECO:0000313" key="8">
    <source>
        <dbReference type="Proteomes" id="UP001085076"/>
    </source>
</evidence>
<keyword evidence="8" id="KW-1185">Reference proteome</keyword>
<dbReference type="InterPro" id="IPR007656">
    <property type="entry name" value="GTD-bd"/>
</dbReference>
<keyword evidence="3" id="KW-1133">Transmembrane helix</keyword>
<gene>
    <name evidence="7" type="ORF">J5N97_015997</name>
</gene>
<evidence type="ECO:0000256" key="4">
    <source>
        <dbReference type="ARBA" id="ARBA00023136"/>
    </source>
</evidence>
<keyword evidence="4" id="KW-0472">Membrane</keyword>
<evidence type="ECO:0000256" key="1">
    <source>
        <dbReference type="ARBA" id="ARBA00004167"/>
    </source>
</evidence>
<feature type="domain" description="GTD-binding" evidence="6">
    <location>
        <begin position="471"/>
        <end position="569"/>
    </location>
</feature>
<dbReference type="AlphaFoldDB" id="A0A9D5CIW9"/>
<proteinExistence type="predicted"/>
<feature type="coiled-coil region" evidence="5">
    <location>
        <begin position="477"/>
        <end position="571"/>
    </location>
</feature>
<keyword evidence="2" id="KW-0812">Transmembrane</keyword>
<dbReference type="OrthoDB" id="1047602at2759"/>
<comment type="caution">
    <text evidence="7">The sequence shown here is derived from an EMBL/GenBank/DDBJ whole genome shotgun (WGS) entry which is preliminary data.</text>
</comment>
<reference evidence="7" key="2">
    <citation type="journal article" date="2022" name="Hortic Res">
        <title>The genome of Dioscorea zingiberensis sheds light on the biosynthesis, origin and evolution of the medicinally important diosgenin saponins.</title>
        <authorList>
            <person name="Li Y."/>
            <person name="Tan C."/>
            <person name="Li Z."/>
            <person name="Guo J."/>
            <person name="Li S."/>
            <person name="Chen X."/>
            <person name="Wang C."/>
            <person name="Dai X."/>
            <person name="Yang H."/>
            <person name="Song W."/>
            <person name="Hou L."/>
            <person name="Xu J."/>
            <person name="Tong Z."/>
            <person name="Xu A."/>
            <person name="Yuan X."/>
            <person name="Wang W."/>
            <person name="Yang Q."/>
            <person name="Chen L."/>
            <person name="Sun Z."/>
            <person name="Wang K."/>
            <person name="Pan B."/>
            <person name="Chen J."/>
            <person name="Bao Y."/>
            <person name="Liu F."/>
            <person name="Qi X."/>
            <person name="Gang D.R."/>
            <person name="Wen J."/>
            <person name="Li J."/>
        </authorList>
    </citation>
    <scope>NUCLEOTIDE SEQUENCE</scope>
    <source>
        <strain evidence="7">Dzin_1.0</strain>
    </source>
</reference>
<keyword evidence="5" id="KW-0175">Coiled coil</keyword>
<evidence type="ECO:0000313" key="7">
    <source>
        <dbReference type="EMBL" id="KAJ0974032.1"/>
    </source>
</evidence>
<dbReference type="Pfam" id="PF04576">
    <property type="entry name" value="Zein-binding"/>
    <property type="match status" value="1"/>
</dbReference>
<dbReference type="PROSITE" id="PS51775">
    <property type="entry name" value="GTD_BINDING"/>
    <property type="match status" value="1"/>
</dbReference>
<dbReference type="GO" id="GO:0080115">
    <property type="term" value="F:myosin XI tail binding"/>
    <property type="evidence" value="ECO:0007669"/>
    <property type="project" value="UniProtKB-ARBA"/>
</dbReference>
<evidence type="ECO:0000256" key="5">
    <source>
        <dbReference type="SAM" id="Coils"/>
    </source>
</evidence>
<dbReference type="PANTHER" id="PTHR31448:SF32">
    <property type="entry name" value="MYOSIN-BINDING PROTEIN 1"/>
    <property type="match status" value="1"/>
</dbReference>